<dbReference type="SMART" id="SM00320">
    <property type="entry name" value="WD40"/>
    <property type="match status" value="3"/>
</dbReference>
<evidence type="ECO:0000256" key="1">
    <source>
        <dbReference type="ARBA" id="ARBA00004611"/>
    </source>
</evidence>
<keyword evidence="4" id="KW-0677">Repeat</keyword>
<evidence type="ECO:0000313" key="13">
    <source>
        <dbReference type="EMBL" id="MED6287248.1"/>
    </source>
</evidence>
<evidence type="ECO:0000256" key="5">
    <source>
        <dbReference type="ARBA" id="ARBA00022846"/>
    </source>
</evidence>
<evidence type="ECO:0000256" key="6">
    <source>
        <dbReference type="ARBA" id="ARBA00023069"/>
    </source>
</evidence>
<dbReference type="InterPro" id="IPR050687">
    <property type="entry name" value="Dynein_IC"/>
</dbReference>
<evidence type="ECO:0000256" key="2">
    <source>
        <dbReference type="ARBA" id="ARBA00022490"/>
    </source>
</evidence>
<feature type="non-terminal residue" evidence="13">
    <location>
        <position position="1"/>
    </location>
</feature>
<accession>A0ABU7ELR4</accession>
<gene>
    <name evidence="13" type="ORF">CHARACLAT_014447</name>
</gene>
<dbReference type="Gene3D" id="2.130.10.10">
    <property type="entry name" value="YVTN repeat-like/Quinoprotein amine dehydrogenase"/>
    <property type="match status" value="1"/>
</dbReference>
<evidence type="ECO:0000256" key="12">
    <source>
        <dbReference type="PROSITE-ProRule" id="PRU00221"/>
    </source>
</evidence>
<proteinExistence type="predicted"/>
<feature type="repeat" description="WD" evidence="12">
    <location>
        <begin position="72"/>
        <end position="113"/>
    </location>
</feature>
<dbReference type="PROSITE" id="PS50082">
    <property type="entry name" value="WD_REPEATS_2"/>
    <property type="match status" value="1"/>
</dbReference>
<dbReference type="Proteomes" id="UP001352852">
    <property type="component" value="Unassembled WGS sequence"/>
</dbReference>
<evidence type="ECO:0000256" key="3">
    <source>
        <dbReference type="ARBA" id="ARBA00022574"/>
    </source>
</evidence>
<dbReference type="EMBL" id="JAHUTJ010058460">
    <property type="protein sequence ID" value="MED6287248.1"/>
    <property type="molecule type" value="Genomic_DNA"/>
</dbReference>
<evidence type="ECO:0000256" key="4">
    <source>
        <dbReference type="ARBA" id="ARBA00022737"/>
    </source>
</evidence>
<keyword evidence="6" id="KW-0969">Cilium</keyword>
<organism evidence="13 14">
    <name type="scientific">Characodon lateralis</name>
    <dbReference type="NCBI Taxonomy" id="208331"/>
    <lineage>
        <taxon>Eukaryota</taxon>
        <taxon>Metazoa</taxon>
        <taxon>Chordata</taxon>
        <taxon>Craniata</taxon>
        <taxon>Vertebrata</taxon>
        <taxon>Euteleostomi</taxon>
        <taxon>Actinopterygii</taxon>
        <taxon>Neopterygii</taxon>
        <taxon>Teleostei</taxon>
        <taxon>Neoteleostei</taxon>
        <taxon>Acanthomorphata</taxon>
        <taxon>Ovalentaria</taxon>
        <taxon>Atherinomorphae</taxon>
        <taxon>Cyprinodontiformes</taxon>
        <taxon>Goodeidae</taxon>
        <taxon>Characodon</taxon>
    </lineage>
</organism>
<reference evidence="13 14" key="1">
    <citation type="submission" date="2021-06" db="EMBL/GenBank/DDBJ databases">
        <authorList>
            <person name="Palmer J.M."/>
        </authorList>
    </citation>
    <scope>NUCLEOTIDE SEQUENCE [LARGE SCALE GENOMIC DNA]</scope>
    <source>
        <strain evidence="13 14">CL_MEX2019</strain>
        <tissue evidence="13">Muscle</tissue>
    </source>
</reference>
<evidence type="ECO:0000256" key="7">
    <source>
        <dbReference type="ARBA" id="ARBA00023212"/>
    </source>
</evidence>
<keyword evidence="3 12" id="KW-0853">WD repeat</keyword>
<protein>
    <recommendedName>
        <fullName evidence="10">Dynein axonemal intermediate chain 4</fullName>
    </recommendedName>
    <alternativeName>
        <fullName evidence="11">WD repeat-containing protein 78</fullName>
    </alternativeName>
</protein>
<evidence type="ECO:0000256" key="8">
    <source>
        <dbReference type="ARBA" id="ARBA00023273"/>
    </source>
</evidence>
<evidence type="ECO:0000313" key="14">
    <source>
        <dbReference type="Proteomes" id="UP001352852"/>
    </source>
</evidence>
<keyword evidence="5" id="KW-0282">Flagellum</keyword>
<evidence type="ECO:0000256" key="10">
    <source>
        <dbReference type="ARBA" id="ARBA00040002"/>
    </source>
</evidence>
<dbReference type="PANTHER" id="PTHR12442:SF12">
    <property type="entry name" value="DYNEIN AXONEMAL INTERMEDIATE CHAIN 4"/>
    <property type="match status" value="1"/>
</dbReference>
<sequence length="222" mass="24809">DTGTYVIGTWDGRMHVCSFSNSEHFLDTYNTLSSPVNQVEWSLFSPDVFLSCSANWTIQLWKLDSLTPKMRFTSVQSPVDSVKWSPNCSTVFAAVYRQRVEVWDLSSSTLLPTVVHHAAPGVTLTSVLFAKGSDCVLVGDSEGEVTVYKLKSFRNGKERQVNSLDDIMHTVPGNRFFIGNHKITWGVMWLQHHVVKVCAPPFGHDIRGHKMVTSIGTICETT</sequence>
<comment type="caution">
    <text evidence="13">The sequence shown here is derived from an EMBL/GenBank/DDBJ whole genome shotgun (WGS) entry which is preliminary data.</text>
</comment>
<name>A0ABU7ELR4_9TELE</name>
<keyword evidence="8" id="KW-0966">Cell projection</keyword>
<dbReference type="SUPFAM" id="SSF50978">
    <property type="entry name" value="WD40 repeat-like"/>
    <property type="match status" value="1"/>
</dbReference>
<keyword evidence="7" id="KW-0206">Cytoskeleton</keyword>
<keyword evidence="14" id="KW-1185">Reference proteome</keyword>
<dbReference type="InterPro" id="IPR036322">
    <property type="entry name" value="WD40_repeat_dom_sf"/>
</dbReference>
<comment type="subcellular location">
    <subcellularLocation>
        <location evidence="1">Cytoplasm</location>
        <location evidence="1">Cytoskeleton</location>
        <location evidence="1">Flagellum axoneme</location>
    </subcellularLocation>
    <subcellularLocation>
        <location evidence="9">Dynein axonemal particle</location>
    </subcellularLocation>
</comment>
<evidence type="ECO:0000256" key="11">
    <source>
        <dbReference type="ARBA" id="ARBA00041557"/>
    </source>
</evidence>
<keyword evidence="2" id="KW-0963">Cytoplasm</keyword>
<dbReference type="PANTHER" id="PTHR12442">
    <property type="entry name" value="DYNEIN INTERMEDIATE CHAIN"/>
    <property type="match status" value="1"/>
</dbReference>
<dbReference type="InterPro" id="IPR001680">
    <property type="entry name" value="WD40_rpt"/>
</dbReference>
<dbReference type="InterPro" id="IPR015943">
    <property type="entry name" value="WD40/YVTN_repeat-like_dom_sf"/>
</dbReference>
<evidence type="ECO:0000256" key="9">
    <source>
        <dbReference type="ARBA" id="ARBA00024190"/>
    </source>
</evidence>